<reference evidence="2" key="1">
    <citation type="submission" date="2017-09" db="EMBL/GenBank/DDBJ databases">
        <title>Depth-based differentiation of microbial function through sediment-hosted aquifers and enrichment of novel symbionts in the deep terrestrial subsurface.</title>
        <authorList>
            <person name="Probst A.J."/>
            <person name="Ladd B."/>
            <person name="Jarett J.K."/>
            <person name="Geller-Mcgrath D.E."/>
            <person name="Sieber C.M.K."/>
            <person name="Emerson J.B."/>
            <person name="Anantharaman K."/>
            <person name="Thomas B.C."/>
            <person name="Malmstrom R."/>
            <person name="Stieglmeier M."/>
            <person name="Klingl A."/>
            <person name="Woyke T."/>
            <person name="Ryan C.M."/>
            <person name="Banfield J.F."/>
        </authorList>
    </citation>
    <scope>NUCLEOTIDE SEQUENCE [LARGE SCALE GENOMIC DNA]</scope>
</reference>
<comment type="caution">
    <text evidence="1">The sequence shown here is derived from an EMBL/GenBank/DDBJ whole genome shotgun (WGS) entry which is preliminary data.</text>
</comment>
<sequence>MTEVTFFIFVNNERIEREGGRGNGSFPVAERLKPLGFKNFAERNLFTSPRPLTNPTRFCETSEK</sequence>
<accession>A0A2M6WJ96</accession>
<proteinExistence type="predicted"/>
<gene>
    <name evidence="1" type="ORF">COU08_00220</name>
</gene>
<organism evidence="1 2">
    <name type="scientific">Candidatus Harrisonbacteria bacterium CG10_big_fil_rev_8_21_14_0_10_42_17</name>
    <dbReference type="NCBI Taxonomy" id="1974584"/>
    <lineage>
        <taxon>Bacteria</taxon>
        <taxon>Candidatus Harrisoniibacteriota</taxon>
    </lineage>
</organism>
<name>A0A2M6WJ96_9BACT</name>
<dbReference type="EMBL" id="PFBA01000003">
    <property type="protein sequence ID" value="PIT92861.1"/>
    <property type="molecule type" value="Genomic_DNA"/>
</dbReference>
<dbReference type="Proteomes" id="UP000228635">
    <property type="component" value="Unassembled WGS sequence"/>
</dbReference>
<protein>
    <submittedName>
        <fullName evidence="1">Uncharacterized protein</fullName>
    </submittedName>
</protein>
<evidence type="ECO:0000313" key="2">
    <source>
        <dbReference type="Proteomes" id="UP000228635"/>
    </source>
</evidence>
<dbReference type="AlphaFoldDB" id="A0A2M6WJ96"/>
<evidence type="ECO:0000313" key="1">
    <source>
        <dbReference type="EMBL" id="PIT92861.1"/>
    </source>
</evidence>